<dbReference type="EMBL" id="LGST01000050">
    <property type="protein sequence ID" value="KND96776.1"/>
    <property type="molecule type" value="Genomic_DNA"/>
</dbReference>
<comment type="caution">
    <text evidence="1">The sequence shown here is derived from an EMBL/GenBank/DDBJ whole genome shotgun (WGS) entry which is preliminary data.</text>
</comment>
<dbReference type="VEuPathDB" id="FungiDB:QG37_06891"/>
<protein>
    <submittedName>
        <fullName evidence="1">Uncharacterized protein</fullName>
    </submittedName>
</protein>
<organism evidence="1 2">
    <name type="scientific">Candidozyma auris</name>
    <name type="common">Yeast</name>
    <name type="synonym">Candida auris</name>
    <dbReference type="NCBI Taxonomy" id="498019"/>
    <lineage>
        <taxon>Eukaryota</taxon>
        <taxon>Fungi</taxon>
        <taxon>Dikarya</taxon>
        <taxon>Ascomycota</taxon>
        <taxon>Saccharomycotina</taxon>
        <taxon>Pichiomycetes</taxon>
        <taxon>Metschnikowiaceae</taxon>
        <taxon>Candidozyma</taxon>
    </lineage>
</organism>
<reference evidence="2" key="1">
    <citation type="journal article" date="2015" name="BMC Genomics">
        <title>Draft genome of a commonly misdiagnosed multidrug resistant pathogen Candida auris.</title>
        <authorList>
            <person name="Chatterjee S."/>
            <person name="Alampalli S.V."/>
            <person name="Nageshan R.K."/>
            <person name="Chettiar S.T."/>
            <person name="Joshi S."/>
            <person name="Tatu U.S."/>
        </authorList>
    </citation>
    <scope>NUCLEOTIDE SEQUENCE [LARGE SCALE GENOMIC DNA]</scope>
    <source>
        <strain evidence="2">6684</strain>
    </source>
</reference>
<name>A0A0L0NRK7_CANAR</name>
<dbReference type="Proteomes" id="UP000037122">
    <property type="component" value="Unassembled WGS sequence"/>
</dbReference>
<gene>
    <name evidence="1" type="ORF">QG37_06891</name>
</gene>
<sequence length="57" mass="6205">MMGDGLTPFDSFMAICTGRDMEPDRERGESGGGKIKLGLRSWGHFQMRLTISVDGGV</sequence>
<dbReference type="AlphaFoldDB" id="A0A0L0NRK7"/>
<proteinExistence type="predicted"/>
<accession>A0A0L0NRK7</accession>
<evidence type="ECO:0000313" key="2">
    <source>
        <dbReference type="Proteomes" id="UP000037122"/>
    </source>
</evidence>
<evidence type="ECO:0000313" key="1">
    <source>
        <dbReference type="EMBL" id="KND96776.1"/>
    </source>
</evidence>